<evidence type="ECO:0000313" key="2">
    <source>
        <dbReference type="Proteomes" id="UP000242381"/>
    </source>
</evidence>
<protein>
    <submittedName>
        <fullName evidence="1">Uncharacterized protein</fullName>
    </submittedName>
</protein>
<reference evidence="1 2" key="1">
    <citation type="journal article" date="2016" name="Proc. Natl. Acad. Sci. U.S.A.">
        <title>Lipid metabolic changes in an early divergent fungus govern the establishment of a mutualistic symbiosis with endobacteria.</title>
        <authorList>
            <person name="Lastovetsky O.A."/>
            <person name="Gaspar M.L."/>
            <person name="Mondo S.J."/>
            <person name="LaButti K.M."/>
            <person name="Sandor L."/>
            <person name="Grigoriev I.V."/>
            <person name="Henry S.A."/>
            <person name="Pawlowska T.E."/>
        </authorList>
    </citation>
    <scope>NUCLEOTIDE SEQUENCE [LARGE SCALE GENOMIC DNA]</scope>
    <source>
        <strain evidence="1 2">ATCC 11559</strain>
    </source>
</reference>
<accession>A0A1X0RMF2</accession>
<gene>
    <name evidence="1" type="ORF">BCV71DRAFT_229954</name>
</gene>
<proteinExistence type="predicted"/>
<evidence type="ECO:0000313" key="1">
    <source>
        <dbReference type="EMBL" id="ORE13212.1"/>
    </source>
</evidence>
<name>A0A1X0RMF2_RHIZD</name>
<organism evidence="1 2">
    <name type="scientific">Rhizopus microsporus</name>
    <dbReference type="NCBI Taxonomy" id="58291"/>
    <lineage>
        <taxon>Eukaryota</taxon>
        <taxon>Fungi</taxon>
        <taxon>Fungi incertae sedis</taxon>
        <taxon>Mucoromycota</taxon>
        <taxon>Mucoromycotina</taxon>
        <taxon>Mucoromycetes</taxon>
        <taxon>Mucorales</taxon>
        <taxon>Mucorineae</taxon>
        <taxon>Rhizopodaceae</taxon>
        <taxon>Rhizopus</taxon>
    </lineage>
</organism>
<dbReference type="Proteomes" id="UP000242381">
    <property type="component" value="Unassembled WGS sequence"/>
</dbReference>
<sequence length="55" mass="6019">MVLAIFAQIAAIGVNPRDFGHLLSARFYVQTVRAHSDYCLAIGSVLPSTEIKDKN</sequence>
<dbReference type="EMBL" id="KV921557">
    <property type="protein sequence ID" value="ORE13212.1"/>
    <property type="molecule type" value="Genomic_DNA"/>
</dbReference>
<dbReference type="AlphaFoldDB" id="A0A1X0RMF2"/>